<protein>
    <recommendedName>
        <fullName evidence="10">Potassium channel domain-containing protein</fullName>
    </recommendedName>
</protein>
<keyword evidence="3 9" id="KW-0812">Transmembrane</keyword>
<evidence type="ECO:0000256" key="3">
    <source>
        <dbReference type="ARBA" id="ARBA00022692"/>
    </source>
</evidence>
<evidence type="ECO:0000313" key="11">
    <source>
        <dbReference type="EMBL" id="CAF1123031.1"/>
    </source>
</evidence>
<organism evidence="11 12">
    <name type="scientific">Adineta ricciae</name>
    <name type="common">Rotifer</name>
    <dbReference type="NCBI Taxonomy" id="249248"/>
    <lineage>
        <taxon>Eukaryota</taxon>
        <taxon>Metazoa</taxon>
        <taxon>Spiralia</taxon>
        <taxon>Gnathifera</taxon>
        <taxon>Rotifera</taxon>
        <taxon>Eurotatoria</taxon>
        <taxon>Bdelloidea</taxon>
        <taxon>Adinetida</taxon>
        <taxon>Adinetidae</taxon>
        <taxon>Adineta</taxon>
    </lineage>
</organism>
<dbReference type="AlphaFoldDB" id="A0A814QPV3"/>
<feature type="transmembrane region" description="Helical" evidence="9">
    <location>
        <begin position="20"/>
        <end position="42"/>
    </location>
</feature>
<dbReference type="GO" id="GO:0005886">
    <property type="term" value="C:plasma membrane"/>
    <property type="evidence" value="ECO:0007669"/>
    <property type="project" value="TreeGrafter"/>
</dbReference>
<dbReference type="EMBL" id="CAJNOJ010000106">
    <property type="protein sequence ID" value="CAF1123031.1"/>
    <property type="molecule type" value="Genomic_DNA"/>
</dbReference>
<feature type="transmembrane region" description="Helical" evidence="9">
    <location>
        <begin position="353"/>
        <end position="376"/>
    </location>
</feature>
<dbReference type="Proteomes" id="UP000663852">
    <property type="component" value="Unassembled WGS sequence"/>
</dbReference>
<evidence type="ECO:0000256" key="9">
    <source>
        <dbReference type="SAM" id="Phobius"/>
    </source>
</evidence>
<reference evidence="11" key="1">
    <citation type="submission" date="2021-02" db="EMBL/GenBank/DDBJ databases">
        <authorList>
            <person name="Nowell W R."/>
        </authorList>
    </citation>
    <scope>NUCLEOTIDE SEQUENCE</scope>
</reference>
<feature type="region of interest" description="Disordered" evidence="8">
    <location>
        <begin position="516"/>
        <end position="537"/>
    </location>
</feature>
<keyword evidence="5" id="KW-0406">Ion transport</keyword>
<evidence type="ECO:0000256" key="1">
    <source>
        <dbReference type="ARBA" id="ARBA00004141"/>
    </source>
</evidence>
<evidence type="ECO:0000256" key="8">
    <source>
        <dbReference type="SAM" id="MobiDB-lite"/>
    </source>
</evidence>
<dbReference type="GO" id="GO:0022841">
    <property type="term" value="F:potassium ion leak channel activity"/>
    <property type="evidence" value="ECO:0007669"/>
    <property type="project" value="TreeGrafter"/>
</dbReference>
<dbReference type="PANTHER" id="PTHR11003:SF335">
    <property type="entry name" value="POTASSIUM CHANNEL DOMAIN-CONTAINING PROTEIN"/>
    <property type="match status" value="1"/>
</dbReference>
<name>A0A814QPV3_ADIRI</name>
<accession>A0A814QPV3</accession>
<proteinExistence type="predicted"/>
<evidence type="ECO:0000256" key="7">
    <source>
        <dbReference type="ARBA" id="ARBA00023303"/>
    </source>
</evidence>
<feature type="transmembrane region" description="Helical" evidence="9">
    <location>
        <begin position="161"/>
        <end position="182"/>
    </location>
</feature>
<evidence type="ECO:0000259" key="10">
    <source>
        <dbReference type="Pfam" id="PF07885"/>
    </source>
</evidence>
<comment type="subcellular location">
    <subcellularLocation>
        <location evidence="1">Membrane</location>
        <topology evidence="1">Multi-pass membrane protein</topology>
    </subcellularLocation>
</comment>
<evidence type="ECO:0000256" key="2">
    <source>
        <dbReference type="ARBA" id="ARBA00022448"/>
    </source>
</evidence>
<comment type="caution">
    <text evidence="11">The sequence shown here is derived from an EMBL/GenBank/DDBJ whole genome shotgun (WGS) entry which is preliminary data.</text>
</comment>
<dbReference type="InterPro" id="IPR003280">
    <property type="entry name" value="2pore_dom_K_chnl"/>
</dbReference>
<feature type="region of interest" description="Disordered" evidence="8">
    <location>
        <begin position="587"/>
        <end position="625"/>
    </location>
</feature>
<dbReference type="OrthoDB" id="297496at2759"/>
<evidence type="ECO:0000256" key="5">
    <source>
        <dbReference type="ARBA" id="ARBA00023065"/>
    </source>
</evidence>
<evidence type="ECO:0000313" key="12">
    <source>
        <dbReference type="Proteomes" id="UP000663852"/>
    </source>
</evidence>
<keyword evidence="4 9" id="KW-1133">Transmembrane helix</keyword>
<keyword evidence="7" id="KW-0407">Ion channel</keyword>
<dbReference type="Gene3D" id="1.10.287.70">
    <property type="match status" value="1"/>
</dbReference>
<gene>
    <name evidence="11" type="ORF">EDS130_LOCUS21157</name>
</gene>
<evidence type="ECO:0000256" key="4">
    <source>
        <dbReference type="ARBA" id="ARBA00022989"/>
    </source>
</evidence>
<evidence type="ECO:0000256" key="6">
    <source>
        <dbReference type="ARBA" id="ARBA00023136"/>
    </source>
</evidence>
<dbReference type="PANTHER" id="PTHR11003">
    <property type="entry name" value="POTASSIUM CHANNEL, SUBFAMILY K"/>
    <property type="match status" value="1"/>
</dbReference>
<keyword evidence="6 9" id="KW-0472">Membrane</keyword>
<dbReference type="Pfam" id="PF07885">
    <property type="entry name" value="Ion_trans_2"/>
    <property type="match status" value="1"/>
</dbReference>
<dbReference type="GO" id="GO:0015271">
    <property type="term" value="F:outward rectifier potassium channel activity"/>
    <property type="evidence" value="ECO:0007669"/>
    <property type="project" value="TreeGrafter"/>
</dbReference>
<dbReference type="GO" id="GO:0030322">
    <property type="term" value="P:stabilization of membrane potential"/>
    <property type="evidence" value="ECO:0007669"/>
    <property type="project" value="TreeGrafter"/>
</dbReference>
<dbReference type="SUPFAM" id="SSF81324">
    <property type="entry name" value="Voltage-gated potassium channels"/>
    <property type="match status" value="2"/>
</dbReference>
<feature type="compositionally biased region" description="Polar residues" evidence="8">
    <location>
        <begin position="516"/>
        <end position="529"/>
    </location>
</feature>
<dbReference type="InterPro" id="IPR013099">
    <property type="entry name" value="K_chnl_dom"/>
</dbReference>
<sequence length="644" mass="72977">MSKKFNIREWVLSVKYWSLLFIPHISIWLIFLIYALVGASIIQEIESDDSRTTSSSTTTAATTITTPRSFDRERERLLSKIIDKRQTTDLQQYAKFINKHIREYEEEIKNTYKTTVTTPALATTVEGNLRWTFAGSLYFIGTTLTTIGTNDFTPITTIGKLFLIVYAAIGIPLTLVFLSDLSLLITRLIKYLSLLLLRTYSTNYFLHIRQWLFFRFIEKQLDISIPIPVEEEILFSPRPDQPVRTFDQYFNENAFETNRMSLKQRRLSEHQHIKRIRNVYNVLIETLNDINDDIDLTMPQIIITLSIYVLIGACLIQSNSFFDSLYICFTSVYTINLRNYYRNTISDRETKTRSIFILAIYLLFGLAIVFLCIKAVQVRIQKILENIGKKLLRDLVEFLRQMGFHELSTDDILASTDLTSGSTSEIHLPRQQRVTRALSNTTESPSVSVIRPVGIAEPLRRLSSGLTIRTYKTSDSDLNTDKSVQVNTIIRSCGRCAGSSSAPVGSMLSVKKHVAISNTPSSPGETSSGCEDDDLLSPTSLAPLNLDRLRQRRATLVAKTIINQMATQPPSTSIDEPIPPLTLLTAQRHRPIDPPPPPISFKSAVKQSPTVTPESPRKRGVSQEEFLEISKQISSLLTPSDDEN</sequence>
<feature type="domain" description="Potassium channel" evidence="10">
    <location>
        <begin position="126"/>
        <end position="184"/>
    </location>
</feature>
<keyword evidence="2" id="KW-0813">Transport</keyword>